<accession>A0A563E3Y7</accession>
<dbReference type="OrthoDB" id="4494979at2"/>
<feature type="domain" description="Thiamine pyrophosphate enzyme TPP-binding" evidence="5">
    <location>
        <begin position="391"/>
        <end position="524"/>
    </location>
</feature>
<dbReference type="GO" id="GO:0005948">
    <property type="term" value="C:acetolactate synthase complex"/>
    <property type="evidence" value="ECO:0007669"/>
    <property type="project" value="TreeGrafter"/>
</dbReference>
<dbReference type="InterPro" id="IPR029035">
    <property type="entry name" value="DHS-like_NAD/FAD-binding_dom"/>
</dbReference>
<dbReference type="Gene3D" id="3.40.50.970">
    <property type="match status" value="2"/>
</dbReference>
<feature type="domain" description="Thiamine pyrophosphate enzyme N-terminal TPP-binding" evidence="6">
    <location>
        <begin position="5"/>
        <end position="121"/>
    </location>
</feature>
<dbReference type="GO" id="GO:0000287">
    <property type="term" value="F:magnesium ion binding"/>
    <property type="evidence" value="ECO:0007669"/>
    <property type="project" value="InterPro"/>
</dbReference>
<keyword evidence="2 3" id="KW-0786">Thiamine pyrophosphate</keyword>
<dbReference type="SUPFAM" id="SSF52518">
    <property type="entry name" value="Thiamin diphosphate-binding fold (THDP-binding)"/>
    <property type="match status" value="2"/>
</dbReference>
<dbReference type="CDD" id="cd07035">
    <property type="entry name" value="TPP_PYR_POX_like"/>
    <property type="match status" value="1"/>
</dbReference>
<dbReference type="CDD" id="cd00568">
    <property type="entry name" value="TPP_enzymes"/>
    <property type="match status" value="1"/>
</dbReference>
<evidence type="ECO:0000259" key="4">
    <source>
        <dbReference type="Pfam" id="PF00205"/>
    </source>
</evidence>
<feature type="domain" description="Thiamine pyrophosphate enzyme central" evidence="4">
    <location>
        <begin position="192"/>
        <end position="322"/>
    </location>
</feature>
<dbReference type="Proteomes" id="UP000320244">
    <property type="component" value="Unassembled WGS sequence"/>
</dbReference>
<dbReference type="InterPro" id="IPR012000">
    <property type="entry name" value="Thiamin_PyroP_enz_cen_dom"/>
</dbReference>
<dbReference type="PANTHER" id="PTHR18968:SF13">
    <property type="entry name" value="ACETOLACTATE SYNTHASE CATALYTIC SUBUNIT, MITOCHONDRIAL"/>
    <property type="match status" value="1"/>
</dbReference>
<evidence type="ECO:0000259" key="6">
    <source>
        <dbReference type="Pfam" id="PF02776"/>
    </source>
</evidence>
<dbReference type="SUPFAM" id="SSF52467">
    <property type="entry name" value="DHS-like NAD/FAD-binding domain"/>
    <property type="match status" value="1"/>
</dbReference>
<dbReference type="InterPro" id="IPR011766">
    <property type="entry name" value="TPP_enzyme_TPP-bd"/>
</dbReference>
<comment type="similarity">
    <text evidence="1 3">Belongs to the TPP enzyme family.</text>
</comment>
<name>A0A563E3Y7_9MICO</name>
<gene>
    <name evidence="7" type="ORF">FGL98_08170</name>
</gene>
<dbReference type="GO" id="GO:0009097">
    <property type="term" value="P:isoleucine biosynthetic process"/>
    <property type="evidence" value="ECO:0007669"/>
    <property type="project" value="TreeGrafter"/>
</dbReference>
<dbReference type="RefSeq" id="WP_146316261.1">
    <property type="nucleotide sequence ID" value="NZ_VCQV01000008.1"/>
</dbReference>
<evidence type="ECO:0000313" key="7">
    <source>
        <dbReference type="EMBL" id="TWP37019.1"/>
    </source>
</evidence>
<dbReference type="InterPro" id="IPR045229">
    <property type="entry name" value="TPP_enz"/>
</dbReference>
<evidence type="ECO:0000259" key="5">
    <source>
        <dbReference type="Pfam" id="PF02775"/>
    </source>
</evidence>
<dbReference type="FunFam" id="3.40.50.970:FF:000007">
    <property type="entry name" value="Acetolactate synthase"/>
    <property type="match status" value="1"/>
</dbReference>
<dbReference type="EMBL" id="VCQV01000008">
    <property type="protein sequence ID" value="TWP37019.1"/>
    <property type="molecule type" value="Genomic_DNA"/>
</dbReference>
<dbReference type="GO" id="GO:0003984">
    <property type="term" value="F:acetolactate synthase activity"/>
    <property type="evidence" value="ECO:0007669"/>
    <property type="project" value="TreeGrafter"/>
</dbReference>
<dbReference type="PANTHER" id="PTHR18968">
    <property type="entry name" value="THIAMINE PYROPHOSPHATE ENZYMES"/>
    <property type="match status" value="1"/>
</dbReference>
<reference evidence="7 8" key="1">
    <citation type="submission" date="2019-05" db="EMBL/GenBank/DDBJ databases">
        <authorList>
            <person name="Lee S.D."/>
        </authorList>
    </citation>
    <scope>NUCLEOTIDE SEQUENCE [LARGE SCALE GENOMIC DNA]</scope>
    <source>
        <strain evidence="7 8">C5-26</strain>
    </source>
</reference>
<dbReference type="GO" id="GO:0050660">
    <property type="term" value="F:flavin adenine dinucleotide binding"/>
    <property type="evidence" value="ECO:0007669"/>
    <property type="project" value="TreeGrafter"/>
</dbReference>
<evidence type="ECO:0000256" key="1">
    <source>
        <dbReference type="ARBA" id="ARBA00007812"/>
    </source>
</evidence>
<dbReference type="InterPro" id="IPR012001">
    <property type="entry name" value="Thiamin_PyroP_enz_TPP-bd_dom"/>
</dbReference>
<dbReference type="Gene3D" id="3.40.50.1220">
    <property type="entry name" value="TPP-binding domain"/>
    <property type="match status" value="1"/>
</dbReference>
<organism evidence="7 8">
    <name type="scientific">Leekyejoonella antrihumi</name>
    <dbReference type="NCBI Taxonomy" id="1660198"/>
    <lineage>
        <taxon>Bacteria</taxon>
        <taxon>Bacillati</taxon>
        <taxon>Actinomycetota</taxon>
        <taxon>Actinomycetes</taxon>
        <taxon>Micrococcales</taxon>
        <taxon>Dermacoccaceae</taxon>
        <taxon>Leekyejoonella</taxon>
    </lineage>
</organism>
<sequence>MPSLTGGATLVAALEAHGVHTVFGIPGTHNLSVFSALAASPIHLVLTRHEQGAGYAADGYARVSGQPGVCLTTTGPAILNALAAAAQAWSDSVPVLFISPGMPLTHPGRGNGYLHEVKDQHAALDAVVAYSHRVTSVEEIPAAVAYAFAAMRTGRPRPVHLEVPLDLLEATAAVRHVTPVEPAASAARDDAVEAATDRLRSARRPVMIVGGGARTAVQQIRGVAERLNAPVLTTANGKGTLDESHALCVGAGLHHPSARALLDDADTVLAIGTELAPSDLWNGPIHLDDRLIRIDVDCTSMITNADPAVRLVGDAPIVLGQLLHALGGREGAAGDSLVRAEAARQGLAADAAAEGAPWEALVDALSPVVDEGTVVAGDSTMACYYGALTGVRVHRPAGFLYPTGGGTLGYGLPAAIGASLAPKRPRVIALLGDGGAMFTLPELATAAALGLSLPVVVVDNGGYGEIRNEMADRHDPVHSVRLGGIDFPAAARAMGCRGRSLESPTELTAAVQEAFTADRPTLLHLREDSRATQG</sequence>
<protein>
    <submittedName>
        <fullName evidence="7">Acetolactate synthase</fullName>
    </submittedName>
</protein>
<dbReference type="AlphaFoldDB" id="A0A563E3Y7"/>
<keyword evidence="8" id="KW-1185">Reference proteome</keyword>
<dbReference type="GO" id="GO:0009099">
    <property type="term" value="P:L-valine biosynthetic process"/>
    <property type="evidence" value="ECO:0007669"/>
    <property type="project" value="TreeGrafter"/>
</dbReference>
<dbReference type="GO" id="GO:0030976">
    <property type="term" value="F:thiamine pyrophosphate binding"/>
    <property type="evidence" value="ECO:0007669"/>
    <property type="project" value="InterPro"/>
</dbReference>
<reference evidence="7 8" key="2">
    <citation type="submission" date="2019-08" db="EMBL/GenBank/DDBJ databases">
        <title>Jejuicoccus antrihumi gen. nov., sp. nov., a new member of the family Dermacoccaceae isolated from a cave.</title>
        <authorList>
            <person name="Schumann P."/>
            <person name="Kim I.S."/>
        </authorList>
    </citation>
    <scope>NUCLEOTIDE SEQUENCE [LARGE SCALE GENOMIC DNA]</scope>
    <source>
        <strain evidence="7 8">C5-26</strain>
    </source>
</reference>
<evidence type="ECO:0000256" key="3">
    <source>
        <dbReference type="RuleBase" id="RU362132"/>
    </source>
</evidence>
<dbReference type="Pfam" id="PF02775">
    <property type="entry name" value="TPP_enzyme_C"/>
    <property type="match status" value="1"/>
</dbReference>
<proteinExistence type="inferred from homology"/>
<evidence type="ECO:0000313" key="8">
    <source>
        <dbReference type="Proteomes" id="UP000320244"/>
    </source>
</evidence>
<comment type="caution">
    <text evidence="7">The sequence shown here is derived from an EMBL/GenBank/DDBJ whole genome shotgun (WGS) entry which is preliminary data.</text>
</comment>
<dbReference type="InterPro" id="IPR029061">
    <property type="entry name" value="THDP-binding"/>
</dbReference>
<dbReference type="Pfam" id="PF00205">
    <property type="entry name" value="TPP_enzyme_M"/>
    <property type="match status" value="1"/>
</dbReference>
<evidence type="ECO:0000256" key="2">
    <source>
        <dbReference type="ARBA" id="ARBA00023052"/>
    </source>
</evidence>
<dbReference type="Pfam" id="PF02776">
    <property type="entry name" value="TPP_enzyme_N"/>
    <property type="match status" value="1"/>
</dbReference>